<reference evidence="3" key="1">
    <citation type="submission" date="2018-12" db="EMBL/GenBank/DDBJ databases">
        <title>Draft genome sequence of Flaovobacterium columnare BGFS27 isolated from channel catfish in Alabama.</title>
        <authorList>
            <person name="Cai W."/>
            <person name="Arias C."/>
        </authorList>
    </citation>
    <scope>NUCLEOTIDE SEQUENCE [LARGE SCALE GENOMIC DNA]</scope>
    <source>
        <strain evidence="3">BGFS27</strain>
    </source>
</reference>
<dbReference type="PROSITE" id="PS50943">
    <property type="entry name" value="HTH_CROC1"/>
    <property type="match status" value="1"/>
</dbReference>
<protein>
    <submittedName>
        <fullName evidence="3">XRE family transcriptional regulator</fullName>
    </submittedName>
</protein>
<dbReference type="GO" id="GO:0003677">
    <property type="term" value="F:DNA binding"/>
    <property type="evidence" value="ECO:0007669"/>
    <property type="project" value="UniProtKB-KW"/>
</dbReference>
<dbReference type="Gene3D" id="1.10.260.40">
    <property type="entry name" value="lambda repressor-like DNA-binding domains"/>
    <property type="match status" value="1"/>
</dbReference>
<dbReference type="SUPFAM" id="SSF47413">
    <property type="entry name" value="lambda repressor-like DNA-binding domains"/>
    <property type="match status" value="1"/>
</dbReference>
<dbReference type="PANTHER" id="PTHR46558:SF11">
    <property type="entry name" value="HTH-TYPE TRANSCRIPTIONAL REGULATOR XRE"/>
    <property type="match status" value="1"/>
</dbReference>
<dbReference type="AlphaFoldDB" id="A0AA94F2T3"/>
<dbReference type="InterPro" id="IPR010982">
    <property type="entry name" value="Lambda_DNA-bd_dom_sf"/>
</dbReference>
<organism evidence="3">
    <name type="scientific">Flavobacterium columnare</name>
    <dbReference type="NCBI Taxonomy" id="996"/>
    <lineage>
        <taxon>Bacteria</taxon>
        <taxon>Pseudomonadati</taxon>
        <taxon>Bacteroidota</taxon>
        <taxon>Flavobacteriia</taxon>
        <taxon>Flavobacteriales</taxon>
        <taxon>Flavobacteriaceae</taxon>
        <taxon>Flavobacterium</taxon>
    </lineage>
</organism>
<dbReference type="EMBL" id="RWGX01000006">
    <property type="protein sequence ID" value="RVU86977.1"/>
    <property type="molecule type" value="Genomic_DNA"/>
</dbReference>
<dbReference type="CDD" id="cd00093">
    <property type="entry name" value="HTH_XRE"/>
    <property type="match status" value="1"/>
</dbReference>
<dbReference type="Pfam" id="PF01381">
    <property type="entry name" value="HTH_3"/>
    <property type="match status" value="1"/>
</dbReference>
<dbReference type="PANTHER" id="PTHR46558">
    <property type="entry name" value="TRACRIPTIONAL REGULATORY PROTEIN-RELATED-RELATED"/>
    <property type="match status" value="1"/>
</dbReference>
<dbReference type="RefSeq" id="WP_127822524.1">
    <property type="nucleotide sequence ID" value="NZ_RWGX02000013.1"/>
</dbReference>
<feature type="domain" description="HTH cro/C1-type" evidence="2">
    <location>
        <begin position="8"/>
        <end position="62"/>
    </location>
</feature>
<dbReference type="InterPro" id="IPR001387">
    <property type="entry name" value="Cro/C1-type_HTH"/>
</dbReference>
<evidence type="ECO:0000313" key="3">
    <source>
        <dbReference type="EMBL" id="RVU86977.1"/>
    </source>
</evidence>
<evidence type="ECO:0000259" key="2">
    <source>
        <dbReference type="PROSITE" id="PS50943"/>
    </source>
</evidence>
<gene>
    <name evidence="3" type="ORF">EJB19_15025</name>
</gene>
<keyword evidence="1" id="KW-0238">DNA-binding</keyword>
<evidence type="ECO:0000256" key="1">
    <source>
        <dbReference type="ARBA" id="ARBA00023125"/>
    </source>
</evidence>
<name>A0AA94F2T3_9FLAO</name>
<sequence length="111" mass="12731">MSSFGKRLRECREVKNLSQKELANILNTSYSVIGKYERDEMTPSIDVAKKLASILDTTVGYLLDENQQSDLFKDPLMLKRFQDIATLPDKERECLLTTVDHFIKSAKISLM</sequence>
<dbReference type="SMART" id="SM00530">
    <property type="entry name" value="HTH_XRE"/>
    <property type="match status" value="1"/>
</dbReference>
<accession>A0AA94F2T3</accession>
<comment type="caution">
    <text evidence="3">The sequence shown here is derived from an EMBL/GenBank/DDBJ whole genome shotgun (WGS) entry which is preliminary data.</text>
</comment>
<proteinExistence type="predicted"/>